<dbReference type="RefSeq" id="WP_308948036.1">
    <property type="nucleotide sequence ID" value="NZ_JARXHW010000001.1"/>
</dbReference>
<comment type="cofactor">
    <cofactor evidence="1">
        <name>Co(2+)</name>
        <dbReference type="ChEBI" id="CHEBI:48828"/>
    </cofactor>
</comment>
<dbReference type="Proteomes" id="UP001225316">
    <property type="component" value="Unassembled WGS sequence"/>
</dbReference>
<organism evidence="10 11">
    <name type="scientific">Thalassobacterium maritimum</name>
    <dbReference type="NCBI Taxonomy" id="3041265"/>
    <lineage>
        <taxon>Bacteria</taxon>
        <taxon>Pseudomonadati</taxon>
        <taxon>Verrucomicrobiota</taxon>
        <taxon>Opitutia</taxon>
        <taxon>Puniceicoccales</taxon>
        <taxon>Coraliomargaritaceae</taxon>
        <taxon>Thalassobacterium</taxon>
    </lineage>
</organism>
<keyword evidence="6" id="KW-0645">Protease</keyword>
<evidence type="ECO:0000313" key="10">
    <source>
        <dbReference type="EMBL" id="MDQ8206050.1"/>
    </source>
</evidence>
<sequence>MEPNFSKLAGVLTGFSTNLQKGERVLIDAFDIPEAMVVALVRAARERGAVPFVNVQNARINRELINGLDVEQFETQATWELDRMQKMDAYIAVRGSDNIFEMSDVDPAKVGRVMKAMKAVLDYRVNKTKWVILRWPTPAMAQQAMMSTESFEDFFFRVCTQDYSRMTEGMAALEALMAATDRVELKGPNTDLRFSIKGINAVACGGTHNIPDGEVFSCPVKDSVEGEITYNAPTVYQGTSFDRIHLKFEKGKIVHADGTNPTRLNEILDSDAGARYIGEFAIGFNPHILEPMRDILFDEKIAGSFHFTPGQAYEEADNGNRSQVHWDMVQIQRPEYGGGEIWFDGELIRKDGLFVKEELKKLNPEYLLGS</sequence>
<comment type="cofactor">
    <cofactor evidence="3">
        <name>Zn(2+)</name>
        <dbReference type="ChEBI" id="CHEBI:29105"/>
    </cofactor>
</comment>
<dbReference type="EMBL" id="JARXHW010000001">
    <property type="protein sequence ID" value="MDQ8206050.1"/>
    <property type="molecule type" value="Genomic_DNA"/>
</dbReference>
<accession>A0ABU1APH6</accession>
<evidence type="ECO:0000256" key="6">
    <source>
        <dbReference type="ARBA" id="ARBA00022670"/>
    </source>
</evidence>
<evidence type="ECO:0000313" key="11">
    <source>
        <dbReference type="Proteomes" id="UP001225316"/>
    </source>
</evidence>
<keyword evidence="11" id="KW-1185">Reference proteome</keyword>
<evidence type="ECO:0000256" key="9">
    <source>
        <dbReference type="ARBA" id="ARBA00023049"/>
    </source>
</evidence>
<keyword evidence="8" id="KW-0378">Hydrolase</keyword>
<reference evidence="10 11" key="1">
    <citation type="submission" date="2023-04" db="EMBL/GenBank/DDBJ databases">
        <title>A novel bacteria isolated from coastal sediment.</title>
        <authorList>
            <person name="Liu X.-J."/>
            <person name="Du Z.-J."/>
        </authorList>
    </citation>
    <scope>NUCLEOTIDE SEQUENCE [LARGE SCALE GENOMIC DNA]</scope>
    <source>
        <strain evidence="10 11">SDUM461003</strain>
    </source>
</reference>
<keyword evidence="5 10" id="KW-0031">Aminopeptidase</keyword>
<keyword evidence="9" id="KW-0482">Metalloprotease</keyword>
<evidence type="ECO:0000256" key="1">
    <source>
        <dbReference type="ARBA" id="ARBA00001941"/>
    </source>
</evidence>
<keyword evidence="7" id="KW-0479">Metal-binding</keyword>
<comment type="similarity">
    <text evidence="4">Belongs to the peptidase M29 family.</text>
</comment>
<dbReference type="PANTHER" id="PTHR34448:SF1">
    <property type="entry name" value="BLL6088 PROTEIN"/>
    <property type="match status" value="1"/>
</dbReference>
<evidence type="ECO:0000256" key="2">
    <source>
        <dbReference type="ARBA" id="ARBA00001946"/>
    </source>
</evidence>
<comment type="cofactor">
    <cofactor evidence="2">
        <name>Mg(2+)</name>
        <dbReference type="ChEBI" id="CHEBI:18420"/>
    </cofactor>
</comment>
<evidence type="ECO:0000256" key="3">
    <source>
        <dbReference type="ARBA" id="ARBA00001947"/>
    </source>
</evidence>
<dbReference type="GO" id="GO:0004177">
    <property type="term" value="F:aminopeptidase activity"/>
    <property type="evidence" value="ECO:0007669"/>
    <property type="project" value="UniProtKB-KW"/>
</dbReference>
<comment type="caution">
    <text evidence="10">The sequence shown here is derived from an EMBL/GenBank/DDBJ whole genome shotgun (WGS) entry which is preliminary data.</text>
</comment>
<dbReference type="Pfam" id="PF02073">
    <property type="entry name" value="Peptidase_M29"/>
    <property type="match status" value="1"/>
</dbReference>
<dbReference type="PANTHER" id="PTHR34448">
    <property type="entry name" value="AMINOPEPTIDASE"/>
    <property type="match status" value="1"/>
</dbReference>
<dbReference type="InterPro" id="IPR052170">
    <property type="entry name" value="M29_Exopeptidase"/>
</dbReference>
<protein>
    <submittedName>
        <fullName evidence="10">Aminopeptidase</fullName>
    </submittedName>
</protein>
<evidence type="ECO:0000256" key="7">
    <source>
        <dbReference type="ARBA" id="ARBA00022723"/>
    </source>
</evidence>
<gene>
    <name evidence="10" type="ORF">QEH52_00890</name>
</gene>
<evidence type="ECO:0000256" key="5">
    <source>
        <dbReference type="ARBA" id="ARBA00022438"/>
    </source>
</evidence>
<name>A0ABU1APH6_9BACT</name>
<dbReference type="InterPro" id="IPR035097">
    <property type="entry name" value="M29_N-terminal"/>
</dbReference>
<evidence type="ECO:0000256" key="8">
    <source>
        <dbReference type="ARBA" id="ARBA00022801"/>
    </source>
</evidence>
<dbReference type="InterPro" id="IPR000787">
    <property type="entry name" value="Peptidase_M29"/>
</dbReference>
<proteinExistence type="inferred from homology"/>
<evidence type="ECO:0000256" key="4">
    <source>
        <dbReference type="ARBA" id="ARBA00008236"/>
    </source>
</evidence>
<dbReference type="SUPFAM" id="SSF144052">
    <property type="entry name" value="Thermophilic metalloprotease-like"/>
    <property type="match status" value="1"/>
</dbReference>
<dbReference type="Gene3D" id="3.40.1830.10">
    <property type="entry name" value="Thermophilic metalloprotease (M29)"/>
    <property type="match status" value="1"/>
</dbReference>